<evidence type="ECO:0000256" key="3">
    <source>
        <dbReference type="ARBA" id="ARBA00022777"/>
    </source>
</evidence>
<reference evidence="7" key="1">
    <citation type="submission" date="2020-05" db="EMBL/GenBank/DDBJ databases">
        <authorList>
            <person name="Zeng H."/>
            <person name="Chan Y.K."/>
            <person name="Watt R.M."/>
        </authorList>
    </citation>
    <scope>NUCLEOTIDE SEQUENCE</scope>
    <source>
        <strain evidence="7">ATCC 700773</strain>
    </source>
</reference>
<feature type="domain" description="Carbohydrate kinase FGGY N-terminal" evidence="5">
    <location>
        <begin position="3"/>
        <end position="247"/>
    </location>
</feature>
<keyword evidence="2 4" id="KW-0808">Transferase</keyword>
<dbReference type="GO" id="GO:0016773">
    <property type="term" value="F:phosphotransferase activity, alcohol group as acceptor"/>
    <property type="evidence" value="ECO:0007669"/>
    <property type="project" value="InterPro"/>
</dbReference>
<organism evidence="7 8">
    <name type="scientific">Treponema parvum</name>
    <dbReference type="NCBI Taxonomy" id="138851"/>
    <lineage>
        <taxon>Bacteria</taxon>
        <taxon>Pseudomonadati</taxon>
        <taxon>Spirochaetota</taxon>
        <taxon>Spirochaetia</taxon>
        <taxon>Spirochaetales</taxon>
        <taxon>Treponemataceae</taxon>
        <taxon>Treponema</taxon>
    </lineage>
</organism>
<evidence type="ECO:0000259" key="6">
    <source>
        <dbReference type="Pfam" id="PF02782"/>
    </source>
</evidence>
<keyword evidence="3 4" id="KW-0418">Kinase</keyword>
<evidence type="ECO:0000313" key="8">
    <source>
        <dbReference type="Proteomes" id="UP000671995"/>
    </source>
</evidence>
<evidence type="ECO:0000313" key="7">
    <source>
        <dbReference type="EMBL" id="QTQ10759.1"/>
    </source>
</evidence>
<dbReference type="InterPro" id="IPR043129">
    <property type="entry name" value="ATPase_NBD"/>
</dbReference>
<dbReference type="Pfam" id="PF02782">
    <property type="entry name" value="FGGY_C"/>
    <property type="match status" value="1"/>
</dbReference>
<dbReference type="InterPro" id="IPR018484">
    <property type="entry name" value="FGGY_N"/>
</dbReference>
<evidence type="ECO:0000256" key="2">
    <source>
        <dbReference type="ARBA" id="ARBA00022679"/>
    </source>
</evidence>
<evidence type="ECO:0000256" key="4">
    <source>
        <dbReference type="RuleBase" id="RU003733"/>
    </source>
</evidence>
<dbReference type="PANTHER" id="PTHR43095:SF3">
    <property type="entry name" value="L-XYLULOSE_3-KETO-L-GULONATE KINASE"/>
    <property type="match status" value="1"/>
</dbReference>
<dbReference type="PANTHER" id="PTHR43095">
    <property type="entry name" value="SUGAR KINASE"/>
    <property type="match status" value="1"/>
</dbReference>
<dbReference type="AlphaFoldDB" id="A0A975EX87"/>
<dbReference type="EMBL" id="CP054257">
    <property type="protein sequence ID" value="QTQ10759.1"/>
    <property type="molecule type" value="Genomic_DNA"/>
</dbReference>
<dbReference type="CDD" id="cd07802">
    <property type="entry name" value="ASKHA_NBD_FGGY_EcLyxK-like"/>
    <property type="match status" value="1"/>
</dbReference>
<dbReference type="InterPro" id="IPR050406">
    <property type="entry name" value="FGGY_Carb_Kinase"/>
</dbReference>
<dbReference type="SUPFAM" id="SSF53067">
    <property type="entry name" value="Actin-like ATPase domain"/>
    <property type="match status" value="2"/>
</dbReference>
<dbReference type="Proteomes" id="UP000671995">
    <property type="component" value="Chromosome"/>
</dbReference>
<evidence type="ECO:0000259" key="5">
    <source>
        <dbReference type="Pfam" id="PF00370"/>
    </source>
</evidence>
<sequence>MRYYIGLDNGGTNIKACIFTQEGKQIALAQKSTHVISTQAGMVEIDMNETKAVNLMLLKQVIDQSKINVFDISGIAICGHGKGLYLVSKDGKPCRPGILSGDTRAQAIVDRWNRDGTSERIYKKTYQKIMASQAVALLTWLKENEPKSLKNLGWIFECKDYVRFTLTDTAKAELTDYSGANLVNLNTRNYDKDLLADFGLGDFIDNLPPLVSSTDYCGGITAEVAKATGLKEGTPVFGGMFDIDACAIAVHVADTQHICMIAGTWCMNEFLSEEPIGEHKIAMNSIFCDSRYYLQEESSPTAAVNLEWWVKKIMPEFYTQCKREGKNPYQEIDNQISSIPADEFYPIFFPFILASNANPYAKSCFIGMSYYQERKHLLKSIFEGVIFSHRYHLEKLLSGKKTDTPSIRLAGGAANSKPWVQMFADITQIPVETSVTETGTLGCAMCVGVATGDYPDYESVADKMSKIRKPIVPDPSKKAFYDRRFEIYKKLLDDLDPIWKEIEVLS</sequence>
<dbReference type="InterPro" id="IPR000577">
    <property type="entry name" value="Carb_kinase_FGGY"/>
</dbReference>
<dbReference type="PROSITE" id="PS00445">
    <property type="entry name" value="FGGY_KINASES_2"/>
    <property type="match status" value="1"/>
</dbReference>
<feature type="domain" description="Carbohydrate kinase FGGY C-terminal" evidence="6">
    <location>
        <begin position="260"/>
        <end position="450"/>
    </location>
</feature>
<dbReference type="Gene3D" id="3.30.420.40">
    <property type="match status" value="2"/>
</dbReference>
<dbReference type="GO" id="GO:0016301">
    <property type="term" value="F:kinase activity"/>
    <property type="evidence" value="ECO:0007669"/>
    <property type="project" value="UniProtKB-KW"/>
</dbReference>
<evidence type="ECO:0000256" key="1">
    <source>
        <dbReference type="ARBA" id="ARBA00009156"/>
    </source>
</evidence>
<comment type="similarity">
    <text evidence="1 4">Belongs to the FGGY kinase family.</text>
</comment>
<dbReference type="PIRSF" id="PIRSF000538">
    <property type="entry name" value="GlpK"/>
    <property type="match status" value="1"/>
</dbReference>
<reference evidence="7" key="2">
    <citation type="journal article" date="2021" name="Microbiol. Resour. Announc.">
        <title>Complete Genome Sequences of Three Human Oral Treponema parvum Isolates.</title>
        <authorList>
            <person name="Zeng H."/>
            <person name="Watt R.M."/>
        </authorList>
    </citation>
    <scope>NUCLEOTIDE SEQUENCE</scope>
    <source>
        <strain evidence="7">ATCC 700773</strain>
    </source>
</reference>
<accession>A0A975EX87</accession>
<name>A0A975EX87_9SPIR</name>
<dbReference type="Pfam" id="PF00370">
    <property type="entry name" value="FGGY_N"/>
    <property type="match status" value="1"/>
</dbReference>
<protein>
    <submittedName>
        <fullName evidence="7">Carbohydrate kinase</fullName>
    </submittedName>
</protein>
<proteinExistence type="inferred from homology"/>
<dbReference type="InterPro" id="IPR018483">
    <property type="entry name" value="Carb_kinase_FGGY_CS"/>
</dbReference>
<gene>
    <name evidence="7" type="ORF">HRI96_00230</name>
</gene>
<dbReference type="GO" id="GO:0005975">
    <property type="term" value="P:carbohydrate metabolic process"/>
    <property type="evidence" value="ECO:0007669"/>
    <property type="project" value="InterPro"/>
</dbReference>
<dbReference type="RefSeq" id="WP_210117557.1">
    <property type="nucleotide sequence ID" value="NZ_CP054257.1"/>
</dbReference>
<dbReference type="InterPro" id="IPR018485">
    <property type="entry name" value="FGGY_C"/>
</dbReference>